<dbReference type="OrthoDB" id="9909290at2759"/>
<feature type="compositionally biased region" description="Basic and acidic residues" evidence="1">
    <location>
        <begin position="139"/>
        <end position="162"/>
    </location>
</feature>
<gene>
    <name evidence="2" type="primary">nktr</name>
    <name evidence="2" type="ORF">DAT39_006687</name>
</gene>
<keyword evidence="3" id="KW-1185">Reference proteome</keyword>
<reference evidence="2" key="1">
    <citation type="submission" date="2020-07" db="EMBL/GenBank/DDBJ databases">
        <title>Clarias magur genome sequencing, assembly and annotation.</title>
        <authorList>
            <person name="Kushwaha B."/>
            <person name="Kumar R."/>
            <person name="Das P."/>
            <person name="Joshi C.G."/>
            <person name="Kumar D."/>
            <person name="Nagpure N.S."/>
            <person name="Pandey M."/>
            <person name="Agarwal S."/>
            <person name="Srivastava S."/>
            <person name="Singh M."/>
            <person name="Sahoo L."/>
            <person name="Jayasankar P."/>
            <person name="Meher P.K."/>
            <person name="Koringa P.G."/>
            <person name="Iquebal M.A."/>
            <person name="Das S.P."/>
            <person name="Bit A."/>
            <person name="Patnaik S."/>
            <person name="Patel N."/>
            <person name="Shah T.M."/>
            <person name="Hinsu A."/>
            <person name="Jena J.K."/>
        </authorList>
    </citation>
    <scope>NUCLEOTIDE SEQUENCE</scope>
    <source>
        <strain evidence="2">CIFAMagur01</strain>
        <tissue evidence="2">Testis</tissue>
    </source>
</reference>
<feature type="compositionally biased region" description="Basic and acidic residues" evidence="1">
    <location>
        <begin position="298"/>
        <end position="310"/>
    </location>
</feature>
<accession>A0A8J4UKV2</accession>
<feature type="compositionally biased region" description="Basic residues" evidence="1">
    <location>
        <begin position="119"/>
        <end position="129"/>
    </location>
</feature>
<dbReference type="Proteomes" id="UP000727407">
    <property type="component" value="Unassembled WGS sequence"/>
</dbReference>
<organism evidence="2 3">
    <name type="scientific">Clarias magur</name>
    <name type="common">Asian catfish</name>
    <name type="synonym">Macropteronotus magur</name>
    <dbReference type="NCBI Taxonomy" id="1594786"/>
    <lineage>
        <taxon>Eukaryota</taxon>
        <taxon>Metazoa</taxon>
        <taxon>Chordata</taxon>
        <taxon>Craniata</taxon>
        <taxon>Vertebrata</taxon>
        <taxon>Euteleostomi</taxon>
        <taxon>Actinopterygii</taxon>
        <taxon>Neopterygii</taxon>
        <taxon>Teleostei</taxon>
        <taxon>Ostariophysi</taxon>
        <taxon>Siluriformes</taxon>
        <taxon>Clariidae</taxon>
        <taxon>Clarias</taxon>
    </lineage>
</organism>
<feature type="region of interest" description="Disordered" evidence="1">
    <location>
        <begin position="1"/>
        <end position="417"/>
    </location>
</feature>
<feature type="compositionally biased region" description="Basic residues" evidence="1">
    <location>
        <begin position="277"/>
        <end position="292"/>
    </location>
</feature>
<evidence type="ECO:0000256" key="1">
    <source>
        <dbReference type="SAM" id="MobiDB-lite"/>
    </source>
</evidence>
<dbReference type="AlphaFoldDB" id="A0A8J4UKV2"/>
<sequence>MESGEESVERYSRRNKKTSAKRKHSKRRKKEVIRKERRPEKPVVEGSPAERDMVEEEDGQKEHNVKREKPMVRPEEIPPVPENRFLLRRDMPAQEETTNVTVQDAAKVPNDTKPAVTKSGRKLKGRGTMRYHTPTRSVSRSESEEERGSSETPPHWKEEMQRTKTYQPPSVEKWSKGERWDDRSGTPWSRSRSRDYSSDRASNNSSEHHHHRKEKKKAKHKKKAKKRKHSKKHKKHKLRDASLSEGEMSRSSSRKSKVPNPPERRSHSPSRSPSTSHHSRRSYRSRSNRRRSSSCSSRESRSYSRSRDRSYSGSRSRSGKIKAKKDPPSQTLLSRTPGMPGETPASVQCQFEKSTSHKGLISGKNKQPEGLPRRGSSRSRSSSYSRSRSRSTYQSASPGHYSRSSSSSSSSRGDWAL</sequence>
<feature type="compositionally biased region" description="Basic and acidic residues" evidence="1">
    <location>
        <begin position="33"/>
        <end position="52"/>
    </location>
</feature>
<feature type="compositionally biased region" description="Basic and acidic residues" evidence="1">
    <location>
        <begin position="60"/>
        <end position="76"/>
    </location>
</feature>
<dbReference type="EMBL" id="QNUK01000071">
    <property type="protein sequence ID" value="KAF5903609.1"/>
    <property type="molecule type" value="Genomic_DNA"/>
</dbReference>
<evidence type="ECO:0000313" key="2">
    <source>
        <dbReference type="EMBL" id="KAF5903609.1"/>
    </source>
</evidence>
<comment type="caution">
    <text evidence="2">The sequence shown here is derived from an EMBL/GenBank/DDBJ whole genome shotgun (WGS) entry which is preliminary data.</text>
</comment>
<proteinExistence type="predicted"/>
<feature type="compositionally biased region" description="Low complexity" evidence="1">
    <location>
        <begin position="402"/>
        <end position="417"/>
    </location>
</feature>
<name>A0A8J4UKV2_CLAMG</name>
<protein>
    <submittedName>
        <fullName evidence="2">NK-tumor recognition protein isoform X1</fullName>
    </submittedName>
</protein>
<feature type="compositionally biased region" description="Basic residues" evidence="1">
    <location>
        <begin position="13"/>
        <end position="32"/>
    </location>
</feature>
<evidence type="ECO:0000313" key="3">
    <source>
        <dbReference type="Proteomes" id="UP000727407"/>
    </source>
</evidence>
<feature type="compositionally biased region" description="Basic residues" evidence="1">
    <location>
        <begin position="208"/>
        <end position="238"/>
    </location>
</feature>
<feature type="compositionally biased region" description="Basic and acidic residues" evidence="1">
    <location>
        <begin position="173"/>
        <end position="184"/>
    </location>
</feature>